<dbReference type="RefSeq" id="WP_349242751.1">
    <property type="nucleotide sequence ID" value="NZ_JAVTTO010000006.1"/>
</dbReference>
<gene>
    <name evidence="2" type="ORF">RQM59_14015</name>
</gene>
<comment type="caution">
    <text evidence="2">The sequence shown here is derived from an EMBL/GenBank/DDBJ whole genome shotgun (WGS) entry which is preliminary data.</text>
</comment>
<dbReference type="Proteomes" id="UP001257277">
    <property type="component" value="Unassembled WGS sequence"/>
</dbReference>
<organism evidence="2 3">
    <name type="scientific">Asprobacillus argus</name>
    <dbReference type="NCBI Taxonomy" id="3076534"/>
    <lineage>
        <taxon>Bacteria</taxon>
        <taxon>Pseudomonadati</taxon>
        <taxon>Bacteroidota</taxon>
        <taxon>Flavobacteriia</taxon>
        <taxon>Flavobacteriales</taxon>
        <taxon>Flavobacteriaceae</taxon>
        <taxon>Asprobacillus</taxon>
    </lineage>
</organism>
<dbReference type="Gene3D" id="3.90.1150.200">
    <property type="match status" value="1"/>
</dbReference>
<dbReference type="EMBL" id="JAVTTO010000006">
    <property type="protein sequence ID" value="MDT7833498.1"/>
    <property type="molecule type" value="Genomic_DNA"/>
</dbReference>
<feature type="domain" description="YdhG-like" evidence="1">
    <location>
        <begin position="16"/>
        <end position="108"/>
    </location>
</feature>
<proteinExistence type="predicted"/>
<evidence type="ECO:0000313" key="3">
    <source>
        <dbReference type="Proteomes" id="UP001257277"/>
    </source>
</evidence>
<evidence type="ECO:0000259" key="1">
    <source>
        <dbReference type="Pfam" id="PF08818"/>
    </source>
</evidence>
<reference evidence="2 3" key="1">
    <citation type="submission" date="2023-09" db="EMBL/GenBank/DDBJ databases">
        <title>Novel taxa isolated from Blanes Bay.</title>
        <authorList>
            <person name="Rey-Velasco X."/>
            <person name="Lucena T."/>
        </authorList>
    </citation>
    <scope>NUCLEOTIDE SEQUENCE [LARGE SCALE GENOMIC DNA]</scope>
    <source>
        <strain evidence="2 3">S356</strain>
    </source>
</reference>
<dbReference type="InterPro" id="IPR014922">
    <property type="entry name" value="YdhG-like"/>
</dbReference>
<keyword evidence="3" id="KW-1185">Reference proteome</keyword>
<protein>
    <submittedName>
        <fullName evidence="2">DUF1801 domain-containing protein</fullName>
    </submittedName>
</protein>
<sequence>MNPVEQYILRQQEPFKSILFQLQIVIESEYPEVDLKYKWKIPYYYLHEKPFCFLNVTKGYVDVGFWMPYSITDFEDYLIRDNRKVMKSLRYFTVEDIDQTVLVNVLKEVHKHYQKGFKK</sequence>
<evidence type="ECO:0000313" key="2">
    <source>
        <dbReference type="EMBL" id="MDT7833498.1"/>
    </source>
</evidence>
<accession>A0ABU3LK91</accession>
<dbReference type="Pfam" id="PF08818">
    <property type="entry name" value="DUF1801"/>
    <property type="match status" value="1"/>
</dbReference>
<name>A0ABU3LK91_9FLAO</name>
<dbReference type="SUPFAM" id="SSF159888">
    <property type="entry name" value="YdhG-like"/>
    <property type="match status" value="1"/>
</dbReference>